<dbReference type="AlphaFoldDB" id="A0A7J7NWN9"/>
<evidence type="ECO:0000313" key="3">
    <source>
        <dbReference type="Proteomes" id="UP000541444"/>
    </source>
</evidence>
<organism evidence="2 3">
    <name type="scientific">Kingdonia uniflora</name>
    <dbReference type="NCBI Taxonomy" id="39325"/>
    <lineage>
        <taxon>Eukaryota</taxon>
        <taxon>Viridiplantae</taxon>
        <taxon>Streptophyta</taxon>
        <taxon>Embryophyta</taxon>
        <taxon>Tracheophyta</taxon>
        <taxon>Spermatophyta</taxon>
        <taxon>Magnoliopsida</taxon>
        <taxon>Ranunculales</taxon>
        <taxon>Circaeasteraceae</taxon>
        <taxon>Kingdonia</taxon>
    </lineage>
</organism>
<accession>A0A7J7NWN9</accession>
<comment type="caution">
    <text evidence="2">The sequence shown here is derived from an EMBL/GenBank/DDBJ whole genome shotgun (WGS) entry which is preliminary data.</text>
</comment>
<protein>
    <submittedName>
        <fullName evidence="2">Uncharacterized protein</fullName>
    </submittedName>
</protein>
<dbReference type="Proteomes" id="UP000541444">
    <property type="component" value="Unassembled WGS sequence"/>
</dbReference>
<keyword evidence="3" id="KW-1185">Reference proteome</keyword>
<evidence type="ECO:0000313" key="2">
    <source>
        <dbReference type="EMBL" id="KAF6171579.1"/>
    </source>
</evidence>
<name>A0A7J7NWN9_9MAGN</name>
<feature type="signal peptide" evidence="1">
    <location>
        <begin position="1"/>
        <end position="15"/>
    </location>
</feature>
<proteinExistence type="predicted"/>
<sequence length="63" mass="7184">FLLFLSLTLSHSTEAFNIHSLFIGFPLGHLRNTHHVIIHRFGSNPLQTNLKTIKQSQSRSNES</sequence>
<evidence type="ECO:0000256" key="1">
    <source>
        <dbReference type="SAM" id="SignalP"/>
    </source>
</evidence>
<feature type="chain" id="PRO_5029465437" evidence="1">
    <location>
        <begin position="16"/>
        <end position="63"/>
    </location>
</feature>
<dbReference type="EMBL" id="JACGCM010000479">
    <property type="protein sequence ID" value="KAF6171579.1"/>
    <property type="molecule type" value="Genomic_DNA"/>
</dbReference>
<keyword evidence="1" id="KW-0732">Signal</keyword>
<reference evidence="2 3" key="1">
    <citation type="journal article" date="2020" name="IScience">
        <title>Genome Sequencing of the Endangered Kingdonia uniflora (Circaeasteraceae, Ranunculales) Reveals Potential Mechanisms of Evolutionary Specialization.</title>
        <authorList>
            <person name="Sun Y."/>
            <person name="Deng T."/>
            <person name="Zhang A."/>
            <person name="Moore M.J."/>
            <person name="Landis J.B."/>
            <person name="Lin N."/>
            <person name="Zhang H."/>
            <person name="Zhang X."/>
            <person name="Huang J."/>
            <person name="Zhang X."/>
            <person name="Sun H."/>
            <person name="Wang H."/>
        </authorList>
    </citation>
    <scope>NUCLEOTIDE SEQUENCE [LARGE SCALE GENOMIC DNA]</scope>
    <source>
        <strain evidence="2">TB1705</strain>
        <tissue evidence="2">Leaf</tissue>
    </source>
</reference>
<gene>
    <name evidence="2" type="ORF">GIB67_018103</name>
</gene>
<feature type="non-terminal residue" evidence="2">
    <location>
        <position position="63"/>
    </location>
</feature>